<evidence type="ECO:0000313" key="2">
    <source>
        <dbReference type="EMBL" id="GAU35296.1"/>
    </source>
</evidence>
<feature type="domain" description="F-box" evidence="1">
    <location>
        <begin position="16"/>
        <end position="64"/>
    </location>
</feature>
<organism evidence="2 3">
    <name type="scientific">Trifolium subterraneum</name>
    <name type="common">Subterranean clover</name>
    <dbReference type="NCBI Taxonomy" id="3900"/>
    <lineage>
        <taxon>Eukaryota</taxon>
        <taxon>Viridiplantae</taxon>
        <taxon>Streptophyta</taxon>
        <taxon>Embryophyta</taxon>
        <taxon>Tracheophyta</taxon>
        <taxon>Spermatophyta</taxon>
        <taxon>Magnoliopsida</taxon>
        <taxon>eudicotyledons</taxon>
        <taxon>Gunneridae</taxon>
        <taxon>Pentapetalae</taxon>
        <taxon>rosids</taxon>
        <taxon>fabids</taxon>
        <taxon>Fabales</taxon>
        <taxon>Fabaceae</taxon>
        <taxon>Papilionoideae</taxon>
        <taxon>50 kb inversion clade</taxon>
        <taxon>NPAAA clade</taxon>
        <taxon>Hologalegina</taxon>
        <taxon>IRL clade</taxon>
        <taxon>Trifolieae</taxon>
        <taxon>Trifolium</taxon>
    </lineage>
</organism>
<evidence type="ECO:0000259" key="1">
    <source>
        <dbReference type="PROSITE" id="PS50181"/>
    </source>
</evidence>
<dbReference type="OrthoDB" id="1426709at2759"/>
<dbReference type="InterPro" id="IPR001810">
    <property type="entry name" value="F-box_dom"/>
</dbReference>
<proteinExistence type="predicted"/>
<name>A0A2Z6MT52_TRISU</name>
<dbReference type="AlphaFoldDB" id="A0A2Z6MT52"/>
<dbReference type="EMBL" id="DF973584">
    <property type="protein sequence ID" value="GAU35296.1"/>
    <property type="molecule type" value="Genomic_DNA"/>
</dbReference>
<dbReference type="Proteomes" id="UP000242715">
    <property type="component" value="Unassembled WGS sequence"/>
</dbReference>
<dbReference type="Pfam" id="PF00646">
    <property type="entry name" value="F-box"/>
    <property type="match status" value="1"/>
</dbReference>
<dbReference type="PROSITE" id="PS50181">
    <property type="entry name" value="FBOX"/>
    <property type="match status" value="1"/>
</dbReference>
<dbReference type="CDD" id="cd22160">
    <property type="entry name" value="F-box_AtFBL13-like"/>
    <property type="match status" value="1"/>
</dbReference>
<dbReference type="SMART" id="SM00256">
    <property type="entry name" value="FBOX"/>
    <property type="match status" value="1"/>
</dbReference>
<evidence type="ECO:0000313" key="3">
    <source>
        <dbReference type="Proteomes" id="UP000242715"/>
    </source>
</evidence>
<dbReference type="InterPro" id="IPR036047">
    <property type="entry name" value="F-box-like_dom_sf"/>
</dbReference>
<dbReference type="InterPro" id="IPR055294">
    <property type="entry name" value="FBL60-like"/>
</dbReference>
<dbReference type="InterPro" id="IPR053781">
    <property type="entry name" value="F-box_AtFBL13-like"/>
</dbReference>
<dbReference type="Gene3D" id="1.20.1280.50">
    <property type="match status" value="1"/>
</dbReference>
<sequence>MSEEKHKKVRVMEVEIDLISSLPDDVLTSIISLLPGMEIVRTSVLSKRWETVWKYSSNLNFDQRQMLKSRIEVYIQNSKPSDRLDIAMRRKIAPEEVEFYDPIAEAALLIESIMYKHIGPLKSCRILHMSKSCASGDVVRWMRMLLKKEDWSRFSSKWTKAFDNKGYD</sequence>
<dbReference type="SUPFAM" id="SSF81383">
    <property type="entry name" value="F-box domain"/>
    <property type="match status" value="1"/>
</dbReference>
<accession>A0A2Z6MT52</accession>
<gene>
    <name evidence="2" type="ORF">TSUD_54550</name>
</gene>
<dbReference type="PANTHER" id="PTHR31293">
    <property type="entry name" value="RNI-LIKE SUPERFAMILY PROTEIN"/>
    <property type="match status" value="1"/>
</dbReference>
<protein>
    <recommendedName>
        <fullName evidence="1">F-box domain-containing protein</fullName>
    </recommendedName>
</protein>
<keyword evidence="3" id="KW-1185">Reference proteome</keyword>
<reference evidence="3" key="1">
    <citation type="journal article" date="2017" name="Front. Plant Sci.">
        <title>Climate Clever Clovers: New Paradigm to Reduce the Environmental Footprint of Ruminants by Breeding Low Methanogenic Forages Utilizing Haplotype Variation.</title>
        <authorList>
            <person name="Kaur P."/>
            <person name="Appels R."/>
            <person name="Bayer P.E."/>
            <person name="Keeble-Gagnere G."/>
            <person name="Wang J."/>
            <person name="Hirakawa H."/>
            <person name="Shirasawa K."/>
            <person name="Vercoe P."/>
            <person name="Stefanova K."/>
            <person name="Durmic Z."/>
            <person name="Nichols P."/>
            <person name="Revell C."/>
            <person name="Isobe S.N."/>
            <person name="Edwards D."/>
            <person name="Erskine W."/>
        </authorList>
    </citation>
    <scope>NUCLEOTIDE SEQUENCE [LARGE SCALE GENOMIC DNA]</scope>
    <source>
        <strain evidence="3">cv. Daliak</strain>
    </source>
</reference>
<dbReference type="PANTHER" id="PTHR31293:SF12">
    <property type="entry name" value="RNI-LIKE SUPERFAMILY PROTEIN"/>
    <property type="match status" value="1"/>
</dbReference>